<sequence>MAGVETTKAKVVSFQNFNPIALLALCLLLLGLIVAAVGTGLAQWARFETEREFPDDARSAVNNGRTYKTQGLLKRCIEYEYGQELLNLGLPSSSLPQDKCIYMTDLDCLQSLTPLISALDLLNHAEINNIDSNFRCIEMKIRLETAAAFMILGIIATFVAVVLFFPFFHWILFIAGSVVSFVSIILLIIGIGVFGGIEQDFAGFFSIDGGPADGCLSYGFGVALASLFVNLMGTVVGVVSIFFRKMKAMHKSNKRE</sequence>
<comment type="caution">
    <text evidence="6">The sequence shown here is derived from an EMBL/GenBank/DDBJ whole genome shotgun (WGS) entry which is preliminary data.</text>
</comment>
<evidence type="ECO:0000256" key="2">
    <source>
        <dbReference type="ARBA" id="ARBA00022692"/>
    </source>
</evidence>
<organism evidence="6 7">
    <name type="scientific">Geodia barretti</name>
    <name type="common">Barrett's horny sponge</name>
    <dbReference type="NCBI Taxonomy" id="519541"/>
    <lineage>
        <taxon>Eukaryota</taxon>
        <taxon>Metazoa</taxon>
        <taxon>Porifera</taxon>
        <taxon>Demospongiae</taxon>
        <taxon>Heteroscleromorpha</taxon>
        <taxon>Tetractinellida</taxon>
        <taxon>Astrophorina</taxon>
        <taxon>Geodiidae</taxon>
        <taxon>Geodia</taxon>
    </lineage>
</organism>
<feature type="transmembrane region" description="Helical" evidence="5">
    <location>
        <begin position="171"/>
        <end position="197"/>
    </location>
</feature>
<keyword evidence="7" id="KW-1185">Reference proteome</keyword>
<dbReference type="PANTHER" id="PTHR10671:SF108">
    <property type="entry name" value="CLAUDIN FAMILY PROTEIN-RELATED"/>
    <property type="match status" value="1"/>
</dbReference>
<evidence type="ECO:0000256" key="1">
    <source>
        <dbReference type="ARBA" id="ARBA00004141"/>
    </source>
</evidence>
<protein>
    <submittedName>
        <fullName evidence="6">Uncharacterized protein</fullName>
    </submittedName>
</protein>
<evidence type="ECO:0000313" key="7">
    <source>
        <dbReference type="Proteomes" id="UP001174909"/>
    </source>
</evidence>
<dbReference type="EMBL" id="CASHTH010001494">
    <property type="protein sequence ID" value="CAI8016099.1"/>
    <property type="molecule type" value="Genomic_DNA"/>
</dbReference>
<keyword evidence="4 5" id="KW-0472">Membrane</keyword>
<dbReference type="Gene3D" id="1.20.140.150">
    <property type="match status" value="1"/>
</dbReference>
<evidence type="ECO:0000256" key="5">
    <source>
        <dbReference type="SAM" id="Phobius"/>
    </source>
</evidence>
<feature type="transmembrane region" description="Helical" evidence="5">
    <location>
        <begin position="20"/>
        <end position="42"/>
    </location>
</feature>
<keyword evidence="2 5" id="KW-0812">Transmembrane</keyword>
<evidence type="ECO:0000256" key="3">
    <source>
        <dbReference type="ARBA" id="ARBA00022989"/>
    </source>
</evidence>
<proteinExistence type="predicted"/>
<evidence type="ECO:0000313" key="6">
    <source>
        <dbReference type="EMBL" id="CAI8016099.1"/>
    </source>
</evidence>
<feature type="transmembrane region" description="Helical" evidence="5">
    <location>
        <begin position="145"/>
        <end position="165"/>
    </location>
</feature>
<dbReference type="InterPro" id="IPR050579">
    <property type="entry name" value="PMP-22/EMP/MP20-like"/>
</dbReference>
<gene>
    <name evidence="6" type="ORF">GBAR_LOCUS9904</name>
</gene>
<keyword evidence="3 5" id="KW-1133">Transmembrane helix</keyword>
<name>A0AA35RRX7_GEOBA</name>
<evidence type="ECO:0000256" key="4">
    <source>
        <dbReference type="ARBA" id="ARBA00023136"/>
    </source>
</evidence>
<feature type="transmembrane region" description="Helical" evidence="5">
    <location>
        <begin position="218"/>
        <end position="243"/>
    </location>
</feature>
<dbReference type="GO" id="GO:0005886">
    <property type="term" value="C:plasma membrane"/>
    <property type="evidence" value="ECO:0007669"/>
    <property type="project" value="TreeGrafter"/>
</dbReference>
<reference evidence="6" key="1">
    <citation type="submission" date="2023-03" db="EMBL/GenBank/DDBJ databases">
        <authorList>
            <person name="Steffen K."/>
            <person name="Cardenas P."/>
        </authorList>
    </citation>
    <scope>NUCLEOTIDE SEQUENCE</scope>
</reference>
<dbReference type="AlphaFoldDB" id="A0AA35RRX7"/>
<dbReference type="Proteomes" id="UP001174909">
    <property type="component" value="Unassembled WGS sequence"/>
</dbReference>
<dbReference type="PANTHER" id="PTHR10671">
    <property type="entry name" value="EPITHELIAL MEMBRANE PROTEIN-RELATED"/>
    <property type="match status" value="1"/>
</dbReference>
<comment type="subcellular location">
    <subcellularLocation>
        <location evidence="1">Membrane</location>
        <topology evidence="1">Multi-pass membrane protein</topology>
    </subcellularLocation>
</comment>
<accession>A0AA35RRX7</accession>